<feature type="region of interest" description="Disordered" evidence="11">
    <location>
        <begin position="391"/>
        <end position="424"/>
    </location>
</feature>
<dbReference type="OrthoDB" id="10260897at2759"/>
<gene>
    <name evidence="13" type="ORF">CBOVIS_LOCUS1243</name>
</gene>
<evidence type="ECO:0000256" key="6">
    <source>
        <dbReference type="ARBA" id="ARBA00022840"/>
    </source>
</evidence>
<dbReference type="Pfam" id="PF08560">
    <property type="entry name" value="DUF1757"/>
    <property type="match status" value="1"/>
</dbReference>
<keyword evidence="4" id="KW-0547">Nucleotide-binding</keyword>
<protein>
    <recommendedName>
        <fullName evidence="12">Bms1-type G domain-containing protein</fullName>
    </recommendedName>
</protein>
<dbReference type="InterPro" id="IPR013869">
    <property type="entry name" value="DUF1757"/>
</dbReference>
<comment type="catalytic activity">
    <reaction evidence="9">
        <text>GTP + H2O = GDP + phosphate + H(+)</text>
        <dbReference type="Rhea" id="RHEA:19669"/>
        <dbReference type="ChEBI" id="CHEBI:15377"/>
        <dbReference type="ChEBI" id="CHEBI:15378"/>
        <dbReference type="ChEBI" id="CHEBI:37565"/>
        <dbReference type="ChEBI" id="CHEBI:43474"/>
        <dbReference type="ChEBI" id="CHEBI:58189"/>
    </reaction>
    <physiologicalReaction direction="left-to-right" evidence="9">
        <dbReference type="Rhea" id="RHEA:19670"/>
    </physiologicalReaction>
</comment>
<dbReference type="SUPFAM" id="SSF52540">
    <property type="entry name" value="P-loop containing nucleoside triphosphate hydrolases"/>
    <property type="match status" value="1"/>
</dbReference>
<organism evidence="13 14">
    <name type="scientific">Caenorhabditis bovis</name>
    <dbReference type="NCBI Taxonomy" id="2654633"/>
    <lineage>
        <taxon>Eukaryota</taxon>
        <taxon>Metazoa</taxon>
        <taxon>Ecdysozoa</taxon>
        <taxon>Nematoda</taxon>
        <taxon>Chromadorea</taxon>
        <taxon>Rhabditida</taxon>
        <taxon>Rhabditina</taxon>
        <taxon>Rhabditomorpha</taxon>
        <taxon>Rhabditoidea</taxon>
        <taxon>Rhabditidae</taxon>
        <taxon>Peloderinae</taxon>
        <taxon>Caenorhabditis</taxon>
    </lineage>
</organism>
<evidence type="ECO:0000256" key="4">
    <source>
        <dbReference type="ARBA" id="ARBA00022741"/>
    </source>
</evidence>
<dbReference type="GO" id="GO:0034511">
    <property type="term" value="F:U3 snoRNA binding"/>
    <property type="evidence" value="ECO:0007669"/>
    <property type="project" value="TreeGrafter"/>
</dbReference>
<name>A0A8S1E2P1_9PELO</name>
<dbReference type="InterPro" id="IPR027417">
    <property type="entry name" value="P-loop_NTPase"/>
</dbReference>
<dbReference type="GO" id="GO:0005524">
    <property type="term" value="F:ATP binding"/>
    <property type="evidence" value="ECO:0007669"/>
    <property type="project" value="UniProtKB-KW"/>
</dbReference>
<dbReference type="GO" id="GO:0030686">
    <property type="term" value="C:90S preribosome"/>
    <property type="evidence" value="ECO:0007669"/>
    <property type="project" value="TreeGrafter"/>
</dbReference>
<dbReference type="Proteomes" id="UP000494206">
    <property type="component" value="Unassembled WGS sequence"/>
</dbReference>
<feature type="compositionally biased region" description="Basic and acidic residues" evidence="11">
    <location>
        <begin position="543"/>
        <end position="552"/>
    </location>
</feature>
<dbReference type="SMART" id="SM01362">
    <property type="entry name" value="DUF663"/>
    <property type="match status" value="1"/>
</dbReference>
<comment type="caution">
    <text evidence="13">The sequence shown here is derived from an EMBL/GenBank/DDBJ whole genome shotgun (WGS) entry which is preliminary data.</text>
</comment>
<keyword evidence="14" id="KW-1185">Reference proteome</keyword>
<feature type="region of interest" description="Disordered" evidence="11">
    <location>
        <begin position="534"/>
        <end position="591"/>
    </location>
</feature>
<evidence type="ECO:0000256" key="3">
    <source>
        <dbReference type="ARBA" id="ARBA00022553"/>
    </source>
</evidence>
<dbReference type="GO" id="GO:0005654">
    <property type="term" value="C:nucleoplasm"/>
    <property type="evidence" value="ECO:0007669"/>
    <property type="project" value="UniProtKB-ARBA"/>
</dbReference>
<evidence type="ECO:0000256" key="9">
    <source>
        <dbReference type="ARBA" id="ARBA00049117"/>
    </source>
</evidence>
<comment type="subcellular location">
    <subcellularLocation>
        <location evidence="1">Nucleus</location>
        <location evidence="1">Nucleolus</location>
    </subcellularLocation>
</comment>
<evidence type="ECO:0000313" key="13">
    <source>
        <dbReference type="EMBL" id="CAB3397899.1"/>
    </source>
</evidence>
<keyword evidence="7" id="KW-0342">GTP-binding</keyword>
<keyword evidence="6" id="KW-0067">ATP-binding</keyword>
<dbReference type="InterPro" id="IPR030387">
    <property type="entry name" value="G_Bms1/Tsr1_dom"/>
</dbReference>
<evidence type="ECO:0000259" key="12">
    <source>
        <dbReference type="PROSITE" id="PS51714"/>
    </source>
</evidence>
<dbReference type="PANTHER" id="PTHR12858">
    <property type="entry name" value="RIBOSOME BIOGENESIS PROTEIN"/>
    <property type="match status" value="1"/>
</dbReference>
<feature type="compositionally biased region" description="Acidic residues" evidence="11">
    <location>
        <begin position="396"/>
        <end position="424"/>
    </location>
</feature>
<feature type="region of interest" description="Disordered" evidence="11">
    <location>
        <begin position="1"/>
        <end position="25"/>
    </location>
</feature>
<keyword evidence="3" id="KW-0597">Phosphoprotein</keyword>
<feature type="domain" description="Bms1-type G" evidence="12">
    <location>
        <begin position="76"/>
        <end position="241"/>
    </location>
</feature>
<reference evidence="13 14" key="1">
    <citation type="submission" date="2020-04" db="EMBL/GenBank/DDBJ databases">
        <authorList>
            <person name="Laetsch R D."/>
            <person name="Stevens L."/>
            <person name="Kumar S."/>
            <person name="Blaxter L. M."/>
        </authorList>
    </citation>
    <scope>NUCLEOTIDE SEQUENCE [LARGE SCALE GENOMIC DNA]</scope>
</reference>
<evidence type="ECO:0000256" key="11">
    <source>
        <dbReference type="SAM" id="MobiDB-lite"/>
    </source>
</evidence>
<dbReference type="PROSITE" id="PS51714">
    <property type="entry name" value="G_BMS1"/>
    <property type="match status" value="1"/>
</dbReference>
<dbReference type="InterPro" id="IPR012948">
    <property type="entry name" value="AARP2CN"/>
</dbReference>
<sequence>MPVPAPFEGQKNKAHNVHKTGGKAKKAKEKVKVKGNNVKGFTFHSAVAAGKAIRRAADLNERKKHILMMDRKPLEPPPIIVAIVGPSKVGKTTLLRGLVKFYLRDGFGEIKGPITIVTGKKRRIQFIEVKNDINHMIDIAKIADLVLLMVDASYGFEMETFEFLNICQVHGMPRIMGVLNHLDLLDGISRVNKTKKILKHRFWTELYQGAKLFYMTGMVHGQYKYNEIHNLTRFISVMKFRPMVWKDAHPYVLCDRFEDITNAETLRLDPLVDRHIAMYGWVHGAHLKNHSSVHVPGVGDMRISNVSSLSDPCPLPEEIKRRSLNEKEKKVYAPFSGLGGVIYDKDAIYIESKNAHNFNRKRDQLVEALEGIKAGIDDKLKKSSVQLLEDSVTLEVGEEDETMSSQDEDEQDEEEMEDEDELMEEVDDDFDEKMDTEENEWSNLASKAIEQYRGAKNSRVNWMKLVYGGEDTSRPKEENSSIDDLFVVRKEKKKDVVDEEDGFFYAELPSACANTINWNVEETRNSISDCFVTGNWDEDEQEENKLKEKLGSDTEMESDDDVDDEAGSSDEENGDSDEKEETEEEKTKKQQRIEEKIKLKQKFNDDYDETCKFYNKAKTEMLEQADLNRQVFEGMDEEERERIEGFRAGRYVRIEIEGVPCEFVNNFDPTAPYIIGGLLAGEQNMGIVQARIKRHRWFERTLKSRDPLIISCGWRRFQTVAIYSVQDHNMRLRFLKYTPEHMHCHVSFFGPICAQNTGIVAIQSVADRTPGYRIVATGGVLDLDKSTQVVKKLKLIGTPDKIFKKTAFVKGMFNSPLEVAKFEGATIRTVAGIRGQIKKAVKSPPGAFRATFEDKILMRDIVFLRTWVTVQIPRFYTPISDHLQSAGEPWVGMRTVGKLRHELGMGVPVKKDSEYKPIERPEFESAPIHVPPKLQKSLPFKLKPTYTEREEKEKDALISKHTAVVLEPEEAKRERFMDMVKTLHKVDVQRLEKERQTFKEKKAKEDAEFEAKREKNIKSRKKAISRSLSKKEQAKLRKALGASASSTDIPRPHIEYAIYSIFKGAEFTSILGGIIAHPLYRMYLTRKLNPEKRTPNSDKIIRAACRKLQGRFLLFGLFTAPLLSRLETIQLGRTDMEMKNICYAIRRNSEGLTMDRCALLCGLIGWYWKRFQGMVDGINVGIAYALVHINLIAPKTSPMLKDSVPIDKQYENVEEAESNKTLLTKFISEQEKDFK</sequence>
<dbReference type="Pfam" id="PF04950">
    <property type="entry name" value="RIBIOP_C"/>
    <property type="match status" value="1"/>
</dbReference>
<dbReference type="EMBL" id="CADEPM010000001">
    <property type="protein sequence ID" value="CAB3397899.1"/>
    <property type="molecule type" value="Genomic_DNA"/>
</dbReference>
<dbReference type="GO" id="GO:0000462">
    <property type="term" value="P:maturation of SSU-rRNA from tricistronic rRNA transcript (SSU-rRNA, 5.8S rRNA, LSU-rRNA)"/>
    <property type="evidence" value="ECO:0007669"/>
    <property type="project" value="TreeGrafter"/>
</dbReference>
<dbReference type="InterPro" id="IPR007034">
    <property type="entry name" value="BMS1_TSR1_C"/>
</dbReference>
<dbReference type="PANTHER" id="PTHR12858:SF2">
    <property type="entry name" value="RIBOSOME BIOGENESIS PROTEIN BMS1 HOMOLOG"/>
    <property type="match status" value="1"/>
</dbReference>
<evidence type="ECO:0000256" key="10">
    <source>
        <dbReference type="ARBA" id="ARBA00061391"/>
    </source>
</evidence>
<dbReference type="GO" id="GO:0032040">
    <property type="term" value="C:small-subunit processome"/>
    <property type="evidence" value="ECO:0007669"/>
    <property type="project" value="UniProtKB-ARBA"/>
</dbReference>
<dbReference type="FunFam" id="3.40.50.300:FF:000105">
    <property type="entry name" value="BMS1 ribosome biogenesis factor"/>
    <property type="match status" value="1"/>
</dbReference>
<evidence type="ECO:0000256" key="7">
    <source>
        <dbReference type="ARBA" id="ARBA00023134"/>
    </source>
</evidence>
<feature type="compositionally biased region" description="Acidic residues" evidence="11">
    <location>
        <begin position="554"/>
        <end position="584"/>
    </location>
</feature>
<dbReference type="SMART" id="SM00785">
    <property type="entry name" value="AARP2CN"/>
    <property type="match status" value="1"/>
</dbReference>
<dbReference type="Pfam" id="PF08142">
    <property type="entry name" value="AARP2CN"/>
    <property type="match status" value="1"/>
</dbReference>
<evidence type="ECO:0000313" key="14">
    <source>
        <dbReference type="Proteomes" id="UP000494206"/>
    </source>
</evidence>
<evidence type="ECO:0000256" key="2">
    <source>
        <dbReference type="ARBA" id="ARBA00022517"/>
    </source>
</evidence>
<keyword evidence="5" id="KW-0378">Hydrolase</keyword>
<evidence type="ECO:0000256" key="1">
    <source>
        <dbReference type="ARBA" id="ARBA00004604"/>
    </source>
</evidence>
<dbReference type="GO" id="GO:0005525">
    <property type="term" value="F:GTP binding"/>
    <property type="evidence" value="ECO:0007669"/>
    <property type="project" value="UniProtKB-KW"/>
</dbReference>
<accession>A0A8S1E2P1</accession>
<keyword evidence="8" id="KW-0539">Nucleus</keyword>
<dbReference type="InterPro" id="IPR039761">
    <property type="entry name" value="Bms1/Tsr1"/>
</dbReference>
<keyword evidence="2" id="KW-0690">Ribosome biogenesis</keyword>
<evidence type="ECO:0000256" key="8">
    <source>
        <dbReference type="ARBA" id="ARBA00023242"/>
    </source>
</evidence>
<dbReference type="GO" id="GO:0003924">
    <property type="term" value="F:GTPase activity"/>
    <property type="evidence" value="ECO:0007669"/>
    <property type="project" value="TreeGrafter"/>
</dbReference>
<dbReference type="AlphaFoldDB" id="A0A8S1E2P1"/>
<evidence type="ECO:0000256" key="5">
    <source>
        <dbReference type="ARBA" id="ARBA00022801"/>
    </source>
</evidence>
<feature type="compositionally biased region" description="Basic residues" evidence="11">
    <location>
        <begin position="12"/>
        <end position="25"/>
    </location>
</feature>
<comment type="similarity">
    <text evidence="10">Belongs to the TRAFAC class translation factor GTPase superfamily. Bms1-like GTPase family. BMS1 subfamily.</text>
</comment>
<proteinExistence type="inferred from homology"/>
<dbReference type="InterPro" id="IPR037875">
    <property type="entry name" value="Bms1_N"/>
</dbReference>
<dbReference type="CDD" id="cd01882">
    <property type="entry name" value="BMS1"/>
    <property type="match status" value="1"/>
</dbReference>
<dbReference type="Gene3D" id="3.40.50.300">
    <property type="entry name" value="P-loop containing nucleotide triphosphate hydrolases"/>
    <property type="match status" value="1"/>
</dbReference>
<dbReference type="GO" id="GO:0000479">
    <property type="term" value="P:endonucleolytic cleavage of tricistronic rRNA transcript (SSU-rRNA, 5.8S rRNA, LSU-rRNA)"/>
    <property type="evidence" value="ECO:0007669"/>
    <property type="project" value="TreeGrafter"/>
</dbReference>